<dbReference type="EMBL" id="FNOT01000020">
    <property type="protein sequence ID" value="SDZ09047.1"/>
    <property type="molecule type" value="Genomic_DNA"/>
</dbReference>
<keyword evidence="1" id="KW-0812">Transmembrane</keyword>
<proteinExistence type="predicted"/>
<dbReference type="Proteomes" id="UP000198921">
    <property type="component" value="Unassembled WGS sequence"/>
</dbReference>
<name>A0A1H3Q6N5_9ACTN</name>
<protein>
    <submittedName>
        <fullName evidence="2">Uncharacterized protein</fullName>
    </submittedName>
</protein>
<reference evidence="3" key="1">
    <citation type="submission" date="2016-10" db="EMBL/GenBank/DDBJ databases">
        <authorList>
            <person name="Varghese N."/>
            <person name="Submissions S."/>
        </authorList>
    </citation>
    <scope>NUCLEOTIDE SEQUENCE [LARGE SCALE GENOMIC DNA]</scope>
    <source>
        <strain evidence="3">DSM 45422</strain>
    </source>
</reference>
<evidence type="ECO:0000313" key="3">
    <source>
        <dbReference type="Proteomes" id="UP000198921"/>
    </source>
</evidence>
<organism evidence="2 3">
    <name type="scientific">Geodermatophilus africanus</name>
    <dbReference type="NCBI Taxonomy" id="1137993"/>
    <lineage>
        <taxon>Bacteria</taxon>
        <taxon>Bacillati</taxon>
        <taxon>Actinomycetota</taxon>
        <taxon>Actinomycetes</taxon>
        <taxon>Geodermatophilales</taxon>
        <taxon>Geodermatophilaceae</taxon>
        <taxon>Geodermatophilus</taxon>
    </lineage>
</organism>
<feature type="transmembrane region" description="Helical" evidence="1">
    <location>
        <begin position="23"/>
        <end position="45"/>
    </location>
</feature>
<sequence>MTEQGLGTTPDRRDRSRRPSRRALRLVVPVVLVTAAVAAGAVAVLRDHREEYLLDVQEVDGGPAYYDRFSPSLPSDPSQFPIGVWLESVTSEADIRQDAAAGINLYVGLTEDSDLSLIRDAGMMVIHDLEGKVGEETVGWLVSDEADMWGGPGEDEWTGRRPGDGDICTPAGGRCGYTVQTTRLEGLPNDNRLRYSNYGKGVAFWETDEEAARFVNNFQDVVSVDVYWYTDESVCGLGEGGNFFGTEAPIAPAQCHRAANYGLTVDRVRALVDPPGSRPVWAFVEVGHPFPDDSFPTITPEQVRAAVWSSLIHGARGIVYFNHSFGGPCPTQHALRDPCYTDVREEVTRVNQQVADLAPVLNSPSVQDFVRVDGDVDTLVKLHEGSLYVLAASREQGLAEVRFSMPCAEDSPTVTVLGESRTVPVNGGRFTDSFGDETAVHLYRVDGEPSCRFSTS</sequence>
<keyword evidence="1" id="KW-0472">Membrane</keyword>
<evidence type="ECO:0000313" key="2">
    <source>
        <dbReference type="EMBL" id="SDZ09047.1"/>
    </source>
</evidence>
<accession>A0A1H3Q6N5</accession>
<dbReference type="Gene3D" id="3.20.20.80">
    <property type="entry name" value="Glycosidases"/>
    <property type="match status" value="1"/>
</dbReference>
<dbReference type="AlphaFoldDB" id="A0A1H3Q6N5"/>
<keyword evidence="1" id="KW-1133">Transmembrane helix</keyword>
<keyword evidence="3" id="KW-1185">Reference proteome</keyword>
<gene>
    <name evidence="2" type="ORF">SAMN05660209_04633</name>
</gene>
<evidence type="ECO:0000256" key="1">
    <source>
        <dbReference type="SAM" id="Phobius"/>
    </source>
</evidence>
<dbReference type="RefSeq" id="WP_211517249.1">
    <property type="nucleotide sequence ID" value="NZ_FNOT01000020.1"/>
</dbReference>
<dbReference type="STRING" id="1137993.SAMN05660209_04633"/>